<feature type="transmembrane region" description="Helical" evidence="1">
    <location>
        <begin position="109"/>
        <end position="136"/>
    </location>
</feature>
<organism evidence="2 3">
    <name type="scientific">Caldibacillus thermoamylovorans</name>
    <dbReference type="NCBI Taxonomy" id="35841"/>
    <lineage>
        <taxon>Bacteria</taxon>
        <taxon>Bacillati</taxon>
        <taxon>Bacillota</taxon>
        <taxon>Bacilli</taxon>
        <taxon>Bacillales</taxon>
        <taxon>Bacillaceae</taxon>
        <taxon>Caldibacillus</taxon>
    </lineage>
</organism>
<reference evidence="2 3" key="1">
    <citation type="submission" date="2014-07" db="EMBL/GenBank/DDBJ databases">
        <authorList>
            <person name="Wibberg Daniel"/>
        </authorList>
    </citation>
    <scope>NUCLEOTIDE SEQUENCE [LARGE SCALE GENOMIC DNA]</scope>
</reference>
<dbReference type="EMBL" id="CCRF01000092">
    <property type="protein sequence ID" value="CEE02904.1"/>
    <property type="molecule type" value="Genomic_DNA"/>
</dbReference>
<sequence length="146" mass="17074">MMENKEQLFGTKARIAVGGTHVLKSFFNLQPVKFWIITYFVSFGIYQLFNEVFYLSTNILKINMIVFPFSVIIAGRIANISYLYVPWIYKLLYPSYKVSSNSSNLLKKLIVLVIKFYIYLFIWHFSFIIGTIGLIITMIDLQKLSK</sequence>
<gene>
    <name evidence="2" type="ORF">BT1A1_3118</name>
</gene>
<name>A0A090KW29_9BACI</name>
<evidence type="ECO:0000313" key="2">
    <source>
        <dbReference type="EMBL" id="CEE02904.1"/>
    </source>
</evidence>
<protein>
    <submittedName>
        <fullName evidence="2">Putative membrane protein</fullName>
    </submittedName>
</protein>
<evidence type="ECO:0000313" key="3">
    <source>
        <dbReference type="Proteomes" id="UP000040576"/>
    </source>
</evidence>
<dbReference type="AlphaFoldDB" id="A0A090KW29"/>
<proteinExistence type="predicted"/>
<evidence type="ECO:0000256" key="1">
    <source>
        <dbReference type="SAM" id="Phobius"/>
    </source>
</evidence>
<dbReference type="Proteomes" id="UP000040576">
    <property type="component" value="Unassembled WGS sequence"/>
</dbReference>
<accession>A0A090KW29</accession>
<keyword evidence="1" id="KW-0812">Transmembrane</keyword>
<keyword evidence="1" id="KW-0472">Membrane</keyword>
<feature type="transmembrane region" description="Helical" evidence="1">
    <location>
        <begin position="34"/>
        <end position="53"/>
    </location>
</feature>
<keyword evidence="1" id="KW-1133">Transmembrane helix</keyword>
<keyword evidence="3" id="KW-1185">Reference proteome</keyword>
<feature type="transmembrane region" description="Helical" evidence="1">
    <location>
        <begin position="65"/>
        <end position="89"/>
    </location>
</feature>